<dbReference type="SMART" id="SM00460">
    <property type="entry name" value="TGc"/>
    <property type="match status" value="1"/>
</dbReference>
<dbReference type="InterPro" id="IPR038765">
    <property type="entry name" value="Papain-like_cys_pep_sf"/>
</dbReference>
<reference evidence="4" key="1">
    <citation type="submission" date="2020-08" db="EMBL/GenBank/DDBJ databases">
        <title>Genome public.</title>
        <authorList>
            <person name="Liu C."/>
            <person name="Sun Q."/>
        </authorList>
    </citation>
    <scope>NUCLEOTIDE SEQUENCE</scope>
    <source>
        <strain evidence="4">BX8</strain>
    </source>
</reference>
<evidence type="ECO:0000259" key="3">
    <source>
        <dbReference type="SMART" id="SM00460"/>
    </source>
</evidence>
<dbReference type="Proteomes" id="UP000659630">
    <property type="component" value="Unassembled WGS sequence"/>
</dbReference>
<dbReference type="RefSeq" id="WP_186887526.1">
    <property type="nucleotide sequence ID" value="NZ_JACONZ010000002.1"/>
</dbReference>
<dbReference type="InterPro" id="IPR002931">
    <property type="entry name" value="Transglutaminase-like"/>
</dbReference>
<feature type="compositionally biased region" description="Low complexity" evidence="1">
    <location>
        <begin position="33"/>
        <end position="52"/>
    </location>
</feature>
<keyword evidence="2" id="KW-0732">Signal</keyword>
<evidence type="ECO:0000256" key="2">
    <source>
        <dbReference type="SAM" id="SignalP"/>
    </source>
</evidence>
<keyword evidence="5" id="KW-1185">Reference proteome</keyword>
<dbReference type="PROSITE" id="PS51257">
    <property type="entry name" value="PROKAR_LIPOPROTEIN"/>
    <property type="match status" value="1"/>
</dbReference>
<proteinExistence type="predicted"/>
<dbReference type="AlphaFoldDB" id="A0A923I6F7"/>
<feature type="region of interest" description="Disordered" evidence="1">
    <location>
        <begin position="33"/>
        <end position="66"/>
    </location>
</feature>
<gene>
    <name evidence="4" type="ORF">H8S23_06545</name>
</gene>
<dbReference type="Gene3D" id="3.10.620.30">
    <property type="match status" value="1"/>
</dbReference>
<accession>A0A923I6F7</accession>
<evidence type="ECO:0000256" key="1">
    <source>
        <dbReference type="SAM" id="MobiDB-lite"/>
    </source>
</evidence>
<dbReference type="SUPFAM" id="SSF54001">
    <property type="entry name" value="Cysteine proteinases"/>
    <property type="match status" value="1"/>
</dbReference>
<feature type="chain" id="PRO_5039600075" evidence="2">
    <location>
        <begin position="24"/>
        <end position="335"/>
    </location>
</feature>
<dbReference type="PANTHER" id="PTHR33490">
    <property type="entry name" value="BLR5614 PROTEIN-RELATED"/>
    <property type="match status" value="1"/>
</dbReference>
<sequence>MRETLRRALALLLSLLLASALYGCGGDPVPVSSSPVPGAASPAQPPAATATPAPTPEPTPVRDSTPQVLEPSALGTEAYGNASVTIDCSNLADGYFMANYAGASPKVRMLVDGPDGVQYKFALNGGWEVFPLSAGAGSYQINVYESAGGNEYYPLYGVTVSAPVKDEFTTFLRPNQFVRYDADTGAVATAAELAQGAETDLEVVDRVYNYVMEHVDYDYDKAAVASRGSVQNFLPDVDETLASGGGICFDYAAVMATMLRTQRIPTRLDIGWAGDIYHAWVSVYVDDVGWINGIIRFDGHEWKRMDPTFADNGNQEQWIMDFIAADSNYNVLLVY</sequence>
<dbReference type="EMBL" id="JACONZ010000002">
    <property type="protein sequence ID" value="MBC5581161.1"/>
    <property type="molecule type" value="Genomic_DNA"/>
</dbReference>
<evidence type="ECO:0000313" key="5">
    <source>
        <dbReference type="Proteomes" id="UP000659630"/>
    </source>
</evidence>
<feature type="signal peptide" evidence="2">
    <location>
        <begin position="1"/>
        <end position="23"/>
    </location>
</feature>
<comment type="caution">
    <text evidence="4">The sequence shown here is derived from an EMBL/GenBank/DDBJ whole genome shotgun (WGS) entry which is preliminary data.</text>
</comment>
<organism evidence="4 5">
    <name type="scientific">Anaerofilum hominis</name>
    <dbReference type="NCBI Taxonomy" id="2763016"/>
    <lineage>
        <taxon>Bacteria</taxon>
        <taxon>Bacillati</taxon>
        <taxon>Bacillota</taxon>
        <taxon>Clostridia</taxon>
        <taxon>Eubacteriales</taxon>
        <taxon>Oscillospiraceae</taxon>
        <taxon>Anaerofilum</taxon>
    </lineage>
</organism>
<feature type="domain" description="Transglutaminase-like" evidence="3">
    <location>
        <begin position="240"/>
        <end position="309"/>
    </location>
</feature>
<name>A0A923I6F7_9FIRM</name>
<dbReference type="Pfam" id="PF01841">
    <property type="entry name" value="Transglut_core"/>
    <property type="match status" value="1"/>
</dbReference>
<protein>
    <submittedName>
        <fullName evidence="4">Transglutaminase domain-containing protein</fullName>
    </submittedName>
</protein>
<evidence type="ECO:0000313" key="4">
    <source>
        <dbReference type="EMBL" id="MBC5581161.1"/>
    </source>
</evidence>